<evidence type="ECO:0000259" key="2">
    <source>
        <dbReference type="SMART" id="SM00829"/>
    </source>
</evidence>
<dbReference type="Proteomes" id="UP000199144">
    <property type="component" value="Unassembled WGS sequence"/>
</dbReference>
<dbReference type="Gene3D" id="3.40.50.720">
    <property type="entry name" value="NAD(P)-binding Rossmann-like Domain"/>
    <property type="match status" value="1"/>
</dbReference>
<dbReference type="InterPro" id="IPR045010">
    <property type="entry name" value="MDR_fam"/>
</dbReference>
<dbReference type="InterPro" id="IPR011032">
    <property type="entry name" value="GroES-like_sf"/>
</dbReference>
<dbReference type="Gene3D" id="3.90.180.10">
    <property type="entry name" value="Medium-chain alcohol dehydrogenases, catalytic domain"/>
    <property type="match status" value="1"/>
</dbReference>
<evidence type="ECO:0000313" key="4">
    <source>
        <dbReference type="Proteomes" id="UP000199144"/>
    </source>
</evidence>
<proteinExistence type="predicted"/>
<sequence>MQEITQIRFAGPADNDDLWAVTHDPSPALEDGQVRVRVDHVSVDPAMRSWITEKRSYIPPVKPGEVMRALGVGEVVASAAEGVVPGDWVTGFLGLASEVVLPARHVQKIDPLLAEPRAYLSGLGMTGYTAYFGLSEIGKPKAGETVVVSAASGGVGSIACQVAQNMGARVIGIAGGPGKTGWLRETLKLDGVIDYKNEDIGAALDREAPDGIDVFFDNVGGETLDQVLARINRHARIVLCGAISQYGDLFNARGPANYLELITQSALMQGFTMRDYMRRVPEAMGHLLKMQGAGKLTYRDHVLEGLGSFPEAFKMLYRGENHGKLLIRL</sequence>
<dbReference type="SUPFAM" id="SSF50129">
    <property type="entry name" value="GroES-like"/>
    <property type="match status" value="1"/>
</dbReference>
<dbReference type="FunFam" id="3.40.50.720:FF:000121">
    <property type="entry name" value="Prostaglandin reductase 2"/>
    <property type="match status" value="1"/>
</dbReference>
<accession>A0A1I4TNS0</accession>
<evidence type="ECO:0000256" key="1">
    <source>
        <dbReference type="ARBA" id="ARBA00023002"/>
    </source>
</evidence>
<dbReference type="InterPro" id="IPR020843">
    <property type="entry name" value="ER"/>
</dbReference>
<dbReference type="Pfam" id="PF16884">
    <property type="entry name" value="ADH_N_2"/>
    <property type="match status" value="1"/>
</dbReference>
<dbReference type="STRING" id="254406.SAMN04488042_1196"/>
<dbReference type="InterPro" id="IPR013149">
    <property type="entry name" value="ADH-like_C"/>
</dbReference>
<dbReference type="InterPro" id="IPR041694">
    <property type="entry name" value="ADH_N_2"/>
</dbReference>
<dbReference type="SMART" id="SM00829">
    <property type="entry name" value="PKS_ER"/>
    <property type="match status" value="1"/>
</dbReference>
<dbReference type="EMBL" id="FOTQ01000019">
    <property type="protein sequence ID" value="SFM78306.1"/>
    <property type="molecule type" value="Genomic_DNA"/>
</dbReference>
<dbReference type="SUPFAM" id="SSF51735">
    <property type="entry name" value="NAD(P)-binding Rossmann-fold domains"/>
    <property type="match status" value="1"/>
</dbReference>
<dbReference type="Pfam" id="PF00107">
    <property type="entry name" value="ADH_zinc_N"/>
    <property type="match status" value="1"/>
</dbReference>
<dbReference type="RefSeq" id="WP_165610148.1">
    <property type="nucleotide sequence ID" value="NZ_FOTQ01000019.1"/>
</dbReference>
<evidence type="ECO:0000313" key="3">
    <source>
        <dbReference type="EMBL" id="SFM78306.1"/>
    </source>
</evidence>
<reference evidence="3 4" key="1">
    <citation type="submission" date="2016-10" db="EMBL/GenBank/DDBJ databases">
        <authorList>
            <person name="de Groot N.N."/>
        </authorList>
    </citation>
    <scope>NUCLEOTIDE SEQUENCE [LARGE SCALE GENOMIC DNA]</scope>
    <source>
        <strain evidence="3 4">DSM 15283</strain>
    </source>
</reference>
<dbReference type="PANTHER" id="PTHR43205">
    <property type="entry name" value="PROSTAGLANDIN REDUCTASE"/>
    <property type="match status" value="1"/>
</dbReference>
<dbReference type="CDD" id="cd05288">
    <property type="entry name" value="PGDH"/>
    <property type="match status" value="1"/>
</dbReference>
<dbReference type="PANTHER" id="PTHR43205:SF7">
    <property type="entry name" value="PROSTAGLANDIN REDUCTASE 1"/>
    <property type="match status" value="1"/>
</dbReference>
<name>A0A1I4TNS0_9RHOB</name>
<dbReference type="AlphaFoldDB" id="A0A1I4TNS0"/>
<dbReference type="GO" id="GO:0016628">
    <property type="term" value="F:oxidoreductase activity, acting on the CH-CH group of donors, NAD or NADP as acceptor"/>
    <property type="evidence" value="ECO:0007669"/>
    <property type="project" value="InterPro"/>
</dbReference>
<dbReference type="InterPro" id="IPR036291">
    <property type="entry name" value="NAD(P)-bd_dom_sf"/>
</dbReference>
<keyword evidence="4" id="KW-1185">Reference proteome</keyword>
<protein>
    <recommendedName>
        <fullName evidence="2">Enoyl reductase (ER) domain-containing protein</fullName>
    </recommendedName>
</protein>
<keyword evidence="1" id="KW-0560">Oxidoreductase</keyword>
<gene>
    <name evidence="3" type="ORF">SAMN04488042_1196</name>
</gene>
<organism evidence="3 4">
    <name type="scientific">Shimia aestuarii</name>
    <dbReference type="NCBI Taxonomy" id="254406"/>
    <lineage>
        <taxon>Bacteria</taxon>
        <taxon>Pseudomonadati</taxon>
        <taxon>Pseudomonadota</taxon>
        <taxon>Alphaproteobacteria</taxon>
        <taxon>Rhodobacterales</taxon>
        <taxon>Roseobacteraceae</taxon>
    </lineage>
</organism>
<feature type="domain" description="Enoyl reductase (ER)" evidence="2">
    <location>
        <begin position="13"/>
        <end position="327"/>
    </location>
</feature>